<keyword evidence="4" id="KW-0970">Cilium biogenesis/degradation</keyword>
<feature type="coiled-coil region" evidence="8">
    <location>
        <begin position="889"/>
        <end position="1057"/>
    </location>
</feature>
<feature type="coiled-coil region" evidence="8">
    <location>
        <begin position="437"/>
        <end position="513"/>
    </location>
</feature>
<feature type="coiled-coil region" evidence="8">
    <location>
        <begin position="1900"/>
        <end position="1934"/>
    </location>
</feature>
<evidence type="ECO:0000313" key="11">
    <source>
        <dbReference type="Proteomes" id="UP001212841"/>
    </source>
</evidence>
<reference evidence="10" key="1">
    <citation type="submission" date="2020-05" db="EMBL/GenBank/DDBJ databases">
        <title>Phylogenomic resolution of chytrid fungi.</title>
        <authorList>
            <person name="Stajich J.E."/>
            <person name="Amses K."/>
            <person name="Simmons R."/>
            <person name="Seto K."/>
            <person name="Myers J."/>
            <person name="Bonds A."/>
            <person name="Quandt C.A."/>
            <person name="Barry K."/>
            <person name="Liu P."/>
            <person name="Grigoriev I."/>
            <person name="Longcore J.E."/>
            <person name="James T.Y."/>
        </authorList>
    </citation>
    <scope>NUCLEOTIDE SEQUENCE</scope>
    <source>
        <strain evidence="10">JEL0318</strain>
    </source>
</reference>
<feature type="coiled-coil region" evidence="8">
    <location>
        <begin position="385"/>
        <end position="412"/>
    </location>
</feature>
<feature type="coiled-coil region" evidence="8">
    <location>
        <begin position="794"/>
        <end position="821"/>
    </location>
</feature>
<dbReference type="PANTHER" id="PTHR18879">
    <property type="entry name" value="CENTROSOMAL PROTEIN OF 290 KDA"/>
    <property type="match status" value="1"/>
</dbReference>
<keyword evidence="5 8" id="KW-0175">Coiled coil</keyword>
<dbReference type="InterPro" id="IPR026201">
    <property type="entry name" value="Cep290"/>
</dbReference>
<dbReference type="Proteomes" id="UP001212841">
    <property type="component" value="Unassembled WGS sequence"/>
</dbReference>
<evidence type="ECO:0000256" key="7">
    <source>
        <dbReference type="ARBA" id="ARBA00023273"/>
    </source>
</evidence>
<dbReference type="EMBL" id="JADGJD010000097">
    <property type="protein sequence ID" value="KAJ3055080.1"/>
    <property type="molecule type" value="Genomic_DNA"/>
</dbReference>
<evidence type="ECO:0000256" key="5">
    <source>
        <dbReference type="ARBA" id="ARBA00023054"/>
    </source>
</evidence>
<evidence type="ECO:0000256" key="6">
    <source>
        <dbReference type="ARBA" id="ARBA00023212"/>
    </source>
</evidence>
<feature type="compositionally biased region" description="Basic and acidic residues" evidence="9">
    <location>
        <begin position="2074"/>
        <end position="2084"/>
    </location>
</feature>
<feature type="coiled-coil region" evidence="8">
    <location>
        <begin position="1425"/>
        <end position="1452"/>
    </location>
</feature>
<proteinExistence type="predicted"/>
<feature type="coiled-coil region" evidence="8">
    <location>
        <begin position="2204"/>
        <end position="2427"/>
    </location>
</feature>
<evidence type="ECO:0000256" key="1">
    <source>
        <dbReference type="ARBA" id="ARBA00004120"/>
    </source>
</evidence>
<gene>
    <name evidence="10" type="ORF">HK097_011570</name>
</gene>
<feature type="compositionally biased region" description="Basic and acidic residues" evidence="9">
    <location>
        <begin position="1809"/>
        <end position="1823"/>
    </location>
</feature>
<feature type="region of interest" description="Disordered" evidence="9">
    <location>
        <begin position="2067"/>
        <end position="2092"/>
    </location>
</feature>
<evidence type="ECO:0000256" key="3">
    <source>
        <dbReference type="ARBA" id="ARBA00022490"/>
    </source>
</evidence>
<protein>
    <submittedName>
        <fullName evidence="10">Uncharacterized protein</fullName>
    </submittedName>
</protein>
<dbReference type="PANTHER" id="PTHR18879:SF20">
    <property type="entry name" value="CENTROSOMAL PROTEIN OF 290 KDA"/>
    <property type="match status" value="1"/>
</dbReference>
<keyword evidence="6" id="KW-0206">Cytoskeleton</keyword>
<comment type="caution">
    <text evidence="10">The sequence shown here is derived from an EMBL/GenBank/DDBJ whole genome shotgun (WGS) entry which is preliminary data.</text>
</comment>
<feature type="coiled-coil region" evidence="8">
    <location>
        <begin position="2040"/>
        <end position="2067"/>
    </location>
</feature>
<keyword evidence="3" id="KW-0963">Cytoplasm</keyword>
<keyword evidence="11" id="KW-1185">Reference proteome</keyword>
<feature type="coiled-coil region" evidence="8">
    <location>
        <begin position="589"/>
        <end position="623"/>
    </location>
</feature>
<feature type="region of interest" description="Disordered" evidence="9">
    <location>
        <begin position="1806"/>
        <end position="1851"/>
    </location>
</feature>
<feature type="coiled-coil region" evidence="8">
    <location>
        <begin position="2102"/>
        <end position="2129"/>
    </location>
</feature>
<feature type="coiled-coil region" evidence="8">
    <location>
        <begin position="33"/>
        <end position="331"/>
    </location>
</feature>
<sequence>MHVRQDDPNATPANLLHLFRVTQAAMELKNMYLEEAEEQIQSLDASLKESEAEINRQRAAALGGDSYGAEMRSLREDIAELERRNEDLTKDVVNVEAALESERITNQELSLAIGKEKSKVVALEDDVKRLKGEVSHYVAQLNSQKDRLQSKHTDEDQFRNQLKEKNNEISRYVAEVQILGTENAQLHDEIDAMAQELEATVLEIERTSKEHEEAQEIIIKNDRMIDRLTEERDAIKQKLGDLSTQLASGGSKDEKLIEEMHKEIRKQKNVNRDFQRQALEKDTQIQRLLEDLETLKEEIRYFNIDAMKKLISEKDEKIQALNDKLQEAYHDFELLSIDWDQLDKSLKSQHNPEVDNTRAHVAAVGKLKEKIDAYKSRHKDDLSKLRSVDGQLENKEKELMDLRERMERYERGQYGLQEAVREIKDERLQRKMREKDILASTEKTNDLQAQRDELLEENEELRRRLGIESSMKIDLTHLRSERARELEKTRSLNMELQREVERLEEERLQFKKAMRLHALERGGRAAELGLTAAQLAEMEDYAEFLRSRSSAKRVPGGSPTESIGNSQLTKLALELERAQVNAEESRLLASGAQSQMEKITKENAALEAAIKEVSATLVRLMENGGTSGKTMPISLPMVEKLIELIEEQRKMEQGEQLQKSGVTKDIIGLTQVLRKELQEVRQISDALGQKLQDKQQEVEGLKHEREQWKERALVPRQRILNLPAELSLGNMQDYSALVEQLVESLLDQQRLNGELAESKKQLCEYANNYGLLAQKQTLLYQDLTSAQKAHSVQLSDIQKQLQSAIAEKEDAQVQVKELKVIAESIAMGPEDVKKNLVETQRRLIVLLANEKTLTRRYLAMVDVEEGLRKEGERLKADVSQLDRSAKETIGRLQRAKSAAYKEVELLQRQLSESVSVVEHNKLEAHLQLLQTKTRNLLERQTQWIVVRDELADANRRNTELSLNLERMEMELMEAKGTAVRLDATLSRIGKDGDGGGSSAQRIIEAEQKAASVEVKLEVAQHRVERAEKKAADLAQVEVDLKKRLEALDAMYLEAQDENLRLREVELSVQYGLEGHLSKEEYQRNKQLAAQLEKEVDRLKDEVAKYKNLSDIAMAQTADMTNRQAADAKEKNILRAAVRELQMEGQDKLVIGKLHHHILALQISETAALKKLEAVTAKCTKLEGTILQLEKAADENQRMIFQMRMDHKKRSRYLQQTVSDLRIQLSGAVKLEKHERTCDMLRKLNAEKIHHKAETDKTLDIKFLVASDKTAQLELQNQLHEQLITSLRNESTSNQRMVAWHAKLSDLQLANLRLERQITREVSGRLSAEREFKIGSESVAGLEEKLAAIQSDLEARQLEWELRQNDLEATVQKYEGERDKIFMSATAAELKQVLPDQSLPIGQQLESAIRLCIERSRIATAQEVTITNLEGKMAVLQQQLEERSEKLLQSNRNVTTLRLEVTKQDFGRREEAQVQAGAINARTRKREDQTIRTAQESMKSLQTQLAQKDLLVEKYQAMVREVRDEMFKQKEAHRAELANKISLLNRLNDREITHISKLPQERSNPGEEMLGAVRPEELERLEKVMAAKDAETISIKGRLQQLTKELDAERNARKDENDRFLQLVEGKAAELEEQTRIVEALSGEVEGLQRKIDEQPAELLDTISNLKHLLEQKTAKHAASLKVIQKLRSSIQQAAEEAQKKTRVDPERYEMQRLVEARTASLTSKVLQLEAKIQRMSKQVEEHRHDEAELEGDLKKLSAELHKRDETVSKQSDMLDQAQKHIHSLESKMRRLREERDEFKRTMEDMALSRAKESAGESDAEGKRSSKCRRVKSQSGSGSDSDAMVSGVAAPPSCSAQEVALVPVAKHEEEALTSQHLPSAVQHRKSAETWSQPSVSKWELEKRFNRKIANLKTELAQKNQECESSKRLLLSLKETVTRSEHDRLRLQQKVKTLSLQLATAMVSGQSAQQRKGTMAGSTLSMRRSASFAVEAGPNDSRNDDETDLVKSQADTIIALQSRIHTLEMDVFEQKRRTEIEAPNEIIMAQHEAKQLKERLKVLEELNDQLRRSKGVFSRSEGEGSGERDATGSVDTSARVGDKTKGLVGVLESRVRDLLNKYQALETEKVQKDAEILAIKFAKEQADMGGQRLLRKVTELEDYIRTVKESQAPAPTAAFAIPSLPIPLSTLLTARTTLSNRPTSDLLAVIEHLSKGMEKLRSEVDALKRGRKKVNDVPSQAKYMEMAKEVKRLRKERDEMEMERKGVQDCSKKVAKVEEENTKLRRALRTAQDAQAKASGKTRELEIARDQLVEELANVKRSVAGISAMGLDEAEEADERVRSENLLERVKDLKRELAEKDAVLQKMLNPDKDVTNGMANEVRRLNRELEMWRARATKLTEQVAASSMPSRAAGSAESGYSELEKENQQLKEQLSKFTPSLLEELEDLRHNYRDCVELNVRYEAAVTALCGRLGVPIADVLKQAGIHV</sequence>
<keyword evidence="7" id="KW-0966">Cell projection</keyword>
<dbReference type="GO" id="GO:0030030">
    <property type="term" value="P:cell projection organization"/>
    <property type="evidence" value="ECO:0007669"/>
    <property type="project" value="UniProtKB-KW"/>
</dbReference>
<evidence type="ECO:0000256" key="8">
    <source>
        <dbReference type="SAM" id="Coils"/>
    </source>
</evidence>
<name>A0AAD5SI53_9FUNG</name>
<feature type="coiled-coil region" evidence="8">
    <location>
        <begin position="1081"/>
        <end position="1115"/>
    </location>
</feature>
<organism evidence="10 11">
    <name type="scientific">Rhizophlyctis rosea</name>
    <dbReference type="NCBI Taxonomy" id="64517"/>
    <lineage>
        <taxon>Eukaryota</taxon>
        <taxon>Fungi</taxon>
        <taxon>Fungi incertae sedis</taxon>
        <taxon>Chytridiomycota</taxon>
        <taxon>Chytridiomycota incertae sedis</taxon>
        <taxon>Chytridiomycetes</taxon>
        <taxon>Rhizophlyctidales</taxon>
        <taxon>Rhizophlyctidaceae</taxon>
        <taxon>Rhizophlyctis</taxon>
    </lineage>
</organism>
<feature type="coiled-coil region" evidence="8">
    <location>
        <begin position="677"/>
        <end position="711"/>
    </location>
</feature>
<accession>A0AAD5SI53</accession>
<evidence type="ECO:0000256" key="4">
    <source>
        <dbReference type="ARBA" id="ARBA00022794"/>
    </source>
</evidence>
<feature type="coiled-coil region" evidence="8">
    <location>
        <begin position="1598"/>
        <end position="1650"/>
    </location>
</feature>
<comment type="subcellular location">
    <subcellularLocation>
        <location evidence="1">Cytoplasm</location>
        <location evidence="1">Cytoskeleton</location>
        <location evidence="1">Cilium basal body</location>
    </subcellularLocation>
    <subcellularLocation>
        <location evidence="2">Cytoplasm</location>
        <location evidence="2">Cytoskeleton</location>
        <location evidence="2">Microtubule organizing center</location>
        <location evidence="2">Centrosome</location>
    </subcellularLocation>
</comment>
<evidence type="ECO:0000256" key="9">
    <source>
        <dbReference type="SAM" id="MobiDB-lite"/>
    </source>
</evidence>
<evidence type="ECO:0000256" key="2">
    <source>
        <dbReference type="ARBA" id="ARBA00004300"/>
    </source>
</evidence>
<evidence type="ECO:0000313" key="10">
    <source>
        <dbReference type="EMBL" id="KAJ3055080.1"/>
    </source>
</evidence>